<protein>
    <submittedName>
        <fullName evidence="3">PDZ domain-containing protein</fullName>
    </submittedName>
</protein>
<dbReference type="InterPro" id="IPR001478">
    <property type="entry name" value="PDZ"/>
</dbReference>
<accession>A0A1I7WMN2</accession>
<evidence type="ECO:0000259" key="1">
    <source>
        <dbReference type="PROSITE" id="PS50106"/>
    </source>
</evidence>
<proteinExistence type="predicted"/>
<dbReference type="Proteomes" id="UP000095283">
    <property type="component" value="Unplaced"/>
</dbReference>
<organism evidence="2 3">
    <name type="scientific">Heterorhabditis bacteriophora</name>
    <name type="common">Entomopathogenic nematode worm</name>
    <dbReference type="NCBI Taxonomy" id="37862"/>
    <lineage>
        <taxon>Eukaryota</taxon>
        <taxon>Metazoa</taxon>
        <taxon>Ecdysozoa</taxon>
        <taxon>Nematoda</taxon>
        <taxon>Chromadorea</taxon>
        <taxon>Rhabditida</taxon>
        <taxon>Rhabditina</taxon>
        <taxon>Rhabditomorpha</taxon>
        <taxon>Strongyloidea</taxon>
        <taxon>Heterorhabditidae</taxon>
        <taxon>Heterorhabditis</taxon>
    </lineage>
</organism>
<evidence type="ECO:0000313" key="2">
    <source>
        <dbReference type="Proteomes" id="UP000095283"/>
    </source>
</evidence>
<dbReference type="InterPro" id="IPR036034">
    <property type="entry name" value="PDZ_sf"/>
</dbReference>
<reference evidence="3" key="1">
    <citation type="submission" date="2016-11" db="UniProtKB">
        <authorList>
            <consortium name="WormBaseParasite"/>
        </authorList>
    </citation>
    <scope>IDENTIFICATION</scope>
</reference>
<dbReference type="InterPro" id="IPR041489">
    <property type="entry name" value="PDZ_6"/>
</dbReference>
<evidence type="ECO:0000313" key="3">
    <source>
        <dbReference type="WBParaSite" id="Hba_06405"/>
    </source>
</evidence>
<dbReference type="SUPFAM" id="SSF50156">
    <property type="entry name" value="PDZ domain-like"/>
    <property type="match status" value="1"/>
</dbReference>
<dbReference type="WBParaSite" id="Hba_06405">
    <property type="protein sequence ID" value="Hba_06405"/>
    <property type="gene ID" value="Hba_06405"/>
</dbReference>
<name>A0A1I7WMN2_HETBA</name>
<sequence>MSIHYTLLGGPPWGMRITHDHELRPILPGGRACVEGLRAGDQIESVNNEIVTSCGQAHALIQAAQGQLRLRILRNSDPSPSMSATDVVCNSTLNSPLLEQKTLNSVEEEAELKTILEDRVSSHVG</sequence>
<feature type="domain" description="PDZ" evidence="1">
    <location>
        <begin position="1"/>
        <end position="76"/>
    </location>
</feature>
<dbReference type="Pfam" id="PF17820">
    <property type="entry name" value="PDZ_6"/>
    <property type="match status" value="1"/>
</dbReference>
<dbReference type="Gene3D" id="2.30.42.10">
    <property type="match status" value="1"/>
</dbReference>
<dbReference type="AlphaFoldDB" id="A0A1I7WMN2"/>
<dbReference type="SMART" id="SM00228">
    <property type="entry name" value="PDZ"/>
    <property type="match status" value="1"/>
</dbReference>
<dbReference type="PROSITE" id="PS50106">
    <property type="entry name" value="PDZ"/>
    <property type="match status" value="1"/>
</dbReference>
<keyword evidence="2" id="KW-1185">Reference proteome</keyword>